<comment type="caution">
    <text evidence="1">The sequence shown here is derived from an EMBL/GenBank/DDBJ whole genome shotgun (WGS) entry which is preliminary data.</text>
</comment>
<dbReference type="OrthoDB" id="10663250at2759"/>
<name>A0A5N5TB98_9CRUS</name>
<sequence>MCDDLEVVEDVSNVVDTTVEDSEGVSVLDVSSELPVDFIEVEEGSSLDIDELLGDCVDIELVEGCDEREEVSDSILEVCDDLEVSEDVSNVVDTTVEDSDEVSVLDVSSELPVDSIDVEEGSSLDIDELLGDCVDIELVEGCDEAKEVSDAILEVCEDLEVSEDVSNVVGTTVEDSDEVSVLDVSSELPVDSIDVEEGSSLDIDELLGDCVDIELVEGCDEREEVSDSILEACDDMEFSEDVSNVVDTTVEDSDEVSVLDVISELPVDSIDVEEGSSLDIDELLGDCVDIELVEGCDEREEVSDSILEVCDDLEVSEDVSNVLDTTVEDSDGVSVLDVSSELSVDSIDVEEGFSLDIDELLGDCVDIELVEGCDEREEVSDSILEACEDLEVSEDVSNVLDTTVEDSDGVSVLDVSSELPVDSIDVEEGSSLDIDELLGDCVDIELVEGCDEREEVSDSILEVCDDLEVSEDVSNVVDTTVEDSDEVSVLDVSSELPVDSIDVEEGSSLDIDELLGDCVDIELVEGIVDDCVPVELVIEKSLLKDVMKRRMCDDLEVSEDVSNVVGTTVEDFEEVSVLDVSSELPVDSIDVEEGSSLDIDELLGDCVDIELVEVVVECCDEREEVSDSRLEACEDLEVSEDVSNVLDTTAEDSDEFSVLDVISELPVDSIDVEEGSSLDIDEILGDCIDIELVEGFDEREEVSDSILEVCEDLEDREDVSNVLDTTVEDSDEVSVLDVISELPVDSIDVEEGSSLDIDELLGDCVDIELVEGCDEREEVSDSILEVCDDLEVSEDVSNVLDTTVEDSDEVSVLDEGSSLDIDELLGDCVDIELVEGSVDDCVPVELVISEVVVEGCDEREEVSDSILEVCDDLEVSEDVSNVVDTTVEDSDEVSVLDVISELPVDSIDVEEGSSLDIDELLGDCVDIELVEGCDEREEVSDSILEACDDLEVSEDVSNVLDTTVEDSDEVSVLDVISELPVDSIDVEEGSSLDIDELLGDCVDIELVEGCDEREEVSDSILEVCDDLEVSEDVSNVLDTTVEDSDEVSVLDVSSELSVDSIDVEEGSSLDIDELLGDCVDIELVEGCDEREEVSDSILEACDDLEVSEDVSNVLDTTVEDSDEVSVLDVISELPVDSIDVEEGSSLDIDELLGDCVDIELVEGCDEREEVSDSILEACDELEVSEDVSNVLDTTVENSDEVSVLDVISELPVDSIDVEEGSSLDIDELLGDCVDIELVEGSVDDCVPVELVDSEVVVEGCDEREEVSDSILEACDELEVSEDVSNVLDTTVEDSDEVSVLDVSSELPVDSIDVEEGSSLDIDELLGDCVDIELVEGCDEREEVSDSILEVCDDLEVSEDVSNVLDTTVEDSDEVSVLDVISELPVDSIDVEEGSSLDIDELLGDCVDIELVEGCDEREEVSDSILEACDELEVSEDVSNVLDTTVEDSDEVSVLDVISELPVDSIDVEEGSSLDIYELLGDCVDIELAEGSVDVCVPVELFDWEVVVEGCDEAEEASDSILEVCDDLEVSEDVSNVVDTTVENSNEVSVLDVSSELSVDSIDVERDSSVDIDELLCDCVEIELVDGSVDVCVPVELVD</sequence>
<dbReference type="Proteomes" id="UP000326759">
    <property type="component" value="Unassembled WGS sequence"/>
</dbReference>
<dbReference type="EMBL" id="SEYY01005377">
    <property type="protein sequence ID" value="KAB7503328.1"/>
    <property type="molecule type" value="Genomic_DNA"/>
</dbReference>
<organism evidence="1 2">
    <name type="scientific">Armadillidium nasatum</name>
    <dbReference type="NCBI Taxonomy" id="96803"/>
    <lineage>
        <taxon>Eukaryota</taxon>
        <taxon>Metazoa</taxon>
        <taxon>Ecdysozoa</taxon>
        <taxon>Arthropoda</taxon>
        <taxon>Crustacea</taxon>
        <taxon>Multicrustacea</taxon>
        <taxon>Malacostraca</taxon>
        <taxon>Eumalacostraca</taxon>
        <taxon>Peracarida</taxon>
        <taxon>Isopoda</taxon>
        <taxon>Oniscidea</taxon>
        <taxon>Crinocheta</taxon>
        <taxon>Armadillidiidae</taxon>
        <taxon>Armadillidium</taxon>
    </lineage>
</organism>
<evidence type="ECO:0000313" key="1">
    <source>
        <dbReference type="EMBL" id="KAB7503328.1"/>
    </source>
</evidence>
<protein>
    <submittedName>
        <fullName evidence="1">Uncharacterized protein</fullName>
    </submittedName>
</protein>
<evidence type="ECO:0000313" key="2">
    <source>
        <dbReference type="Proteomes" id="UP000326759"/>
    </source>
</evidence>
<gene>
    <name evidence="1" type="ORF">Anas_10150</name>
</gene>
<reference evidence="1 2" key="1">
    <citation type="journal article" date="2019" name="PLoS Biol.">
        <title>Sex chromosomes control vertical transmission of feminizing Wolbachia symbionts in an isopod.</title>
        <authorList>
            <person name="Becking T."/>
            <person name="Chebbi M.A."/>
            <person name="Giraud I."/>
            <person name="Moumen B."/>
            <person name="Laverre T."/>
            <person name="Caubet Y."/>
            <person name="Peccoud J."/>
            <person name="Gilbert C."/>
            <person name="Cordaux R."/>
        </authorList>
    </citation>
    <scope>NUCLEOTIDE SEQUENCE [LARGE SCALE GENOMIC DNA]</scope>
    <source>
        <strain evidence="1">ANa2</strain>
        <tissue evidence="1">Whole body excluding digestive tract and cuticle</tissue>
    </source>
</reference>
<keyword evidence="2" id="KW-1185">Reference proteome</keyword>
<proteinExistence type="predicted"/>
<accession>A0A5N5TB98</accession>